<dbReference type="InterPro" id="IPR016024">
    <property type="entry name" value="ARM-type_fold"/>
</dbReference>
<dbReference type="PANTHER" id="PTHR22849">
    <property type="entry name" value="WDSAM1 PROTEIN"/>
    <property type="match status" value="1"/>
</dbReference>
<comment type="function">
    <text evidence="5">Functions as an E3 ubiquitin ligase.</text>
</comment>
<dbReference type="SUPFAM" id="SSF57850">
    <property type="entry name" value="RING/U-box"/>
    <property type="match status" value="1"/>
</dbReference>
<name>A0A8S0QY83_OLEEU</name>
<dbReference type="SUPFAM" id="SSF48371">
    <property type="entry name" value="ARM repeat"/>
    <property type="match status" value="2"/>
</dbReference>
<evidence type="ECO:0000313" key="7">
    <source>
        <dbReference type="EMBL" id="CAA2971460.1"/>
    </source>
</evidence>
<evidence type="ECO:0000256" key="2">
    <source>
        <dbReference type="ARBA" id="ARBA00004906"/>
    </source>
</evidence>
<evidence type="ECO:0000313" key="8">
    <source>
        <dbReference type="EMBL" id="CAA3031796.1"/>
    </source>
</evidence>
<dbReference type="InterPro" id="IPR045210">
    <property type="entry name" value="RING-Ubox_PUB"/>
</dbReference>
<comment type="caution">
    <text evidence="7">The sequence shown here is derived from an EMBL/GenBank/DDBJ whole genome shotgun (WGS) entry which is preliminary data.</text>
</comment>
<dbReference type="Gene3D" id="3.30.40.10">
    <property type="entry name" value="Zinc/RING finger domain, C3HC4 (zinc finger)"/>
    <property type="match status" value="1"/>
</dbReference>
<dbReference type="Pfam" id="PF04564">
    <property type="entry name" value="U-box"/>
    <property type="match status" value="1"/>
</dbReference>
<evidence type="ECO:0000259" key="6">
    <source>
        <dbReference type="PROSITE" id="PS51698"/>
    </source>
</evidence>
<feature type="domain" description="U-box" evidence="6">
    <location>
        <begin position="5"/>
        <end position="80"/>
    </location>
</feature>
<protein>
    <recommendedName>
        <fullName evidence="5 6">U-box domain-containing protein</fullName>
        <ecNumber evidence="5">2.3.2.27</ecNumber>
    </recommendedName>
    <alternativeName>
        <fullName evidence="5">RING-type E3 ubiquitin transferase PUB</fullName>
    </alternativeName>
</protein>
<comment type="catalytic activity">
    <reaction evidence="1 5">
        <text>S-ubiquitinyl-[E2 ubiquitin-conjugating enzyme]-L-cysteine + [acceptor protein]-L-lysine = [E2 ubiquitin-conjugating enzyme]-L-cysteine + N(6)-ubiquitinyl-[acceptor protein]-L-lysine.</text>
        <dbReference type="EC" id="2.3.2.27"/>
    </reaction>
</comment>
<evidence type="ECO:0000313" key="9">
    <source>
        <dbReference type="Proteomes" id="UP000594638"/>
    </source>
</evidence>
<evidence type="ECO:0000256" key="3">
    <source>
        <dbReference type="ARBA" id="ARBA00022679"/>
    </source>
</evidence>
<dbReference type="Gramene" id="OE9A002619T1">
    <property type="protein sequence ID" value="OE9A002619C1"/>
    <property type="gene ID" value="OE9A002619"/>
</dbReference>
<evidence type="ECO:0000256" key="4">
    <source>
        <dbReference type="ARBA" id="ARBA00022786"/>
    </source>
</evidence>
<dbReference type="SMART" id="SM00504">
    <property type="entry name" value="Ubox"/>
    <property type="match status" value="1"/>
</dbReference>
<dbReference type="PANTHER" id="PTHR22849:SF132">
    <property type="entry name" value="E3 UBIQUITIN-PROTEIN LIGASE PUB23"/>
    <property type="match status" value="1"/>
</dbReference>
<dbReference type="EC" id="2.3.2.27" evidence="5"/>
<dbReference type="InterPro" id="IPR013083">
    <property type="entry name" value="Znf_RING/FYVE/PHD"/>
</dbReference>
<dbReference type="GO" id="GO:0061630">
    <property type="term" value="F:ubiquitin protein ligase activity"/>
    <property type="evidence" value="ECO:0007669"/>
    <property type="project" value="UniProtKB-UniRule"/>
</dbReference>
<dbReference type="EMBL" id="CACTIH010002013">
    <property type="protein sequence ID" value="CAA2971460.1"/>
    <property type="molecule type" value="Genomic_DNA"/>
</dbReference>
<dbReference type="GO" id="GO:0016874">
    <property type="term" value="F:ligase activity"/>
    <property type="evidence" value="ECO:0007669"/>
    <property type="project" value="UniProtKB-KW"/>
</dbReference>
<dbReference type="OrthoDB" id="10064100at2759"/>
<dbReference type="InterPro" id="IPR045185">
    <property type="entry name" value="PUB22/23/24-like"/>
</dbReference>
<accession>A0A8S0QY83</accession>
<dbReference type="InterPro" id="IPR003613">
    <property type="entry name" value="Ubox_domain"/>
</dbReference>
<dbReference type="InterPro" id="IPR058678">
    <property type="entry name" value="ARM_PUB"/>
</dbReference>
<dbReference type="CDD" id="cd16664">
    <property type="entry name" value="RING-Ubox_PUB"/>
    <property type="match status" value="1"/>
</dbReference>
<evidence type="ECO:0000256" key="1">
    <source>
        <dbReference type="ARBA" id="ARBA00000900"/>
    </source>
</evidence>
<evidence type="ECO:0000256" key="5">
    <source>
        <dbReference type="RuleBase" id="RU369093"/>
    </source>
</evidence>
<dbReference type="Gramene" id="OE9A101335T1">
    <property type="protein sequence ID" value="OE9A101335C1"/>
    <property type="gene ID" value="OE9A101335"/>
</dbReference>
<dbReference type="AlphaFoldDB" id="A0A8S0QY83"/>
<gene>
    <name evidence="8" type="ORF">OLEA9_A002619</name>
    <name evidence="7" type="ORF">OLEA9_A101335</name>
</gene>
<keyword evidence="7" id="KW-0436">Ligase</keyword>
<dbReference type="InterPro" id="IPR011989">
    <property type="entry name" value="ARM-like"/>
</dbReference>
<organism evidence="7 9">
    <name type="scientific">Olea europaea subsp. europaea</name>
    <dbReference type="NCBI Taxonomy" id="158383"/>
    <lineage>
        <taxon>Eukaryota</taxon>
        <taxon>Viridiplantae</taxon>
        <taxon>Streptophyta</taxon>
        <taxon>Embryophyta</taxon>
        <taxon>Tracheophyta</taxon>
        <taxon>Spermatophyta</taxon>
        <taxon>Magnoliopsida</taxon>
        <taxon>eudicotyledons</taxon>
        <taxon>Gunneridae</taxon>
        <taxon>Pentapetalae</taxon>
        <taxon>asterids</taxon>
        <taxon>lamiids</taxon>
        <taxon>Lamiales</taxon>
        <taxon>Oleaceae</taxon>
        <taxon>Oleeae</taxon>
        <taxon>Olea</taxon>
    </lineage>
</organism>
<dbReference type="Pfam" id="PF25598">
    <property type="entry name" value="ARM_PUB"/>
    <property type="match status" value="1"/>
</dbReference>
<dbReference type="Gene3D" id="1.25.10.10">
    <property type="entry name" value="Leucine-rich Repeat Variant"/>
    <property type="match status" value="1"/>
</dbReference>
<comment type="pathway">
    <text evidence="2 5">Protein modification; protein ubiquitination.</text>
</comment>
<proteinExistence type="predicted"/>
<keyword evidence="4 5" id="KW-0833">Ubl conjugation pathway</keyword>
<dbReference type="EMBL" id="CACTIH010009484">
    <property type="protein sequence ID" value="CAA3031796.1"/>
    <property type="molecule type" value="Genomic_DNA"/>
</dbReference>
<keyword evidence="9" id="KW-1185">Reference proteome</keyword>
<dbReference type="GO" id="GO:0016567">
    <property type="term" value="P:protein ubiquitination"/>
    <property type="evidence" value="ECO:0007669"/>
    <property type="project" value="UniProtKB-UniRule"/>
</dbReference>
<dbReference type="PROSITE" id="PS51698">
    <property type="entry name" value="U_BOX"/>
    <property type="match status" value="1"/>
</dbReference>
<sequence>MDQVEVPPYFLCPITLEIMKDPVTISSGITYDRESIEKWMFSRDNSTCPVTKQVISDSELTPNITVRRLIQSWCVLHASHGVERYPTPKAPVSKPQLLKIFKDAKSPQTQMKCLQRLKSIAFENETNKICMEKAGTADFLASLIVKQILVESSIEESEDLSELARIRDEALCILVHLQLSESGLKSLLRNNGDQFIESLMHIIQRGSYESRAYAVMLLKSMFEVVDDPTELTILKPEFFIELVQILKDQISQKASKSSLKILTIVCPWGRNKIKAVEAGAVSSLIDLLLDTSNKRACEMMLTVLDFLCQCAEGRAELLKHSAGLAIVSKKILRVSQVASERGVRILHSISKFSASHRVLQEMLQIGAVTKLCLVLQVNCGTKTMKTAGAILKLHARSWKNSPCVPMELLDSCPSRYSDGIRG</sequence>
<reference evidence="7 9" key="1">
    <citation type="submission" date="2019-12" db="EMBL/GenBank/DDBJ databases">
        <authorList>
            <person name="Alioto T."/>
            <person name="Alioto T."/>
            <person name="Gomez Garrido J."/>
        </authorList>
    </citation>
    <scope>NUCLEOTIDE SEQUENCE [LARGE SCALE GENOMIC DNA]</scope>
</reference>
<keyword evidence="3 5" id="KW-0808">Transferase</keyword>
<dbReference type="Proteomes" id="UP000594638">
    <property type="component" value="Unassembled WGS sequence"/>
</dbReference>